<evidence type="ECO:0000256" key="2">
    <source>
        <dbReference type="ARBA" id="ARBA00022490"/>
    </source>
</evidence>
<dbReference type="InterPro" id="IPR026657">
    <property type="entry name" value="DDA3/GTSE-1"/>
</dbReference>
<evidence type="ECO:0000313" key="6">
    <source>
        <dbReference type="EMBL" id="KAJ7379353.1"/>
    </source>
</evidence>
<protein>
    <recommendedName>
        <fullName evidence="5">G2 and S phase-expressed protein 1 N-terminal domain-containing protein</fullName>
    </recommendedName>
</protein>
<keyword evidence="4" id="KW-0206">Cytoskeleton</keyword>
<name>A0A9W9ZCU0_9CNID</name>
<proteinExistence type="predicted"/>
<dbReference type="AlphaFoldDB" id="A0A9W9ZCU0"/>
<keyword evidence="3" id="KW-0597">Phosphoprotein</keyword>
<dbReference type="Proteomes" id="UP001163046">
    <property type="component" value="Unassembled WGS sequence"/>
</dbReference>
<dbReference type="PANTHER" id="PTHR21584:SF9">
    <property type="entry name" value="G2 AND S PHASE-EXPRESSED PROTEIN 1 N-TERMINAL DOMAIN-CONTAINING PROTEIN"/>
    <property type="match status" value="1"/>
</dbReference>
<dbReference type="GO" id="GO:0015630">
    <property type="term" value="C:microtubule cytoskeleton"/>
    <property type="evidence" value="ECO:0007669"/>
    <property type="project" value="TreeGrafter"/>
</dbReference>
<keyword evidence="2" id="KW-0963">Cytoplasm</keyword>
<evidence type="ECO:0000313" key="7">
    <source>
        <dbReference type="Proteomes" id="UP001163046"/>
    </source>
</evidence>
<comment type="caution">
    <text evidence="6">The sequence shown here is derived from an EMBL/GenBank/DDBJ whole genome shotgun (WGS) entry which is preliminary data.</text>
</comment>
<evidence type="ECO:0000259" key="5">
    <source>
        <dbReference type="Pfam" id="PF15259"/>
    </source>
</evidence>
<comment type="subcellular location">
    <subcellularLocation>
        <location evidence="1">Cytoplasm</location>
        <location evidence="1">Cytoskeleton</location>
    </subcellularLocation>
</comment>
<gene>
    <name evidence="6" type="ORF">OS493_016587</name>
</gene>
<dbReference type="InterPro" id="IPR032768">
    <property type="entry name" value="GTSE1_N"/>
</dbReference>
<dbReference type="PANTHER" id="PTHR21584">
    <property type="entry name" value="DIFFERENTIAL DISPLAY AND ACTIVATED BY P53 DDA3 /G2 S PHASE EXPRESSED 1"/>
    <property type="match status" value="1"/>
</dbReference>
<dbReference type="GO" id="GO:0008017">
    <property type="term" value="F:microtubule binding"/>
    <property type="evidence" value="ECO:0007669"/>
    <property type="project" value="TreeGrafter"/>
</dbReference>
<accession>A0A9W9ZCU0</accession>
<reference evidence="6" key="1">
    <citation type="submission" date="2023-01" db="EMBL/GenBank/DDBJ databases">
        <title>Genome assembly of the deep-sea coral Lophelia pertusa.</title>
        <authorList>
            <person name="Herrera S."/>
            <person name="Cordes E."/>
        </authorList>
    </citation>
    <scope>NUCLEOTIDE SEQUENCE</scope>
    <source>
        <strain evidence="6">USNM1676648</strain>
        <tissue evidence="6">Polyp</tissue>
    </source>
</reference>
<evidence type="ECO:0000256" key="3">
    <source>
        <dbReference type="ARBA" id="ARBA00022553"/>
    </source>
</evidence>
<organism evidence="6 7">
    <name type="scientific">Desmophyllum pertusum</name>
    <dbReference type="NCBI Taxonomy" id="174260"/>
    <lineage>
        <taxon>Eukaryota</taxon>
        <taxon>Metazoa</taxon>
        <taxon>Cnidaria</taxon>
        <taxon>Anthozoa</taxon>
        <taxon>Hexacorallia</taxon>
        <taxon>Scleractinia</taxon>
        <taxon>Caryophylliina</taxon>
        <taxon>Caryophylliidae</taxon>
        <taxon>Desmophyllum</taxon>
    </lineage>
</organism>
<dbReference type="EMBL" id="MU826358">
    <property type="protein sequence ID" value="KAJ7379353.1"/>
    <property type="molecule type" value="Genomic_DNA"/>
</dbReference>
<sequence length="132" mass="14528">MATPGCVAISCGVGVGSGLIEDEKFDFDVPISPDVCDVREISNDLEDEDEVFFGPIGHRERCVNSGIPDDDNFKPMSPLNGEQIAELFKEATAVSIFIKNSSLSHENGNEKENRDICKILSTRSVLQRIRKI</sequence>
<evidence type="ECO:0000256" key="1">
    <source>
        <dbReference type="ARBA" id="ARBA00004245"/>
    </source>
</evidence>
<dbReference type="Pfam" id="PF15259">
    <property type="entry name" value="GTSE1_N"/>
    <property type="match status" value="1"/>
</dbReference>
<feature type="domain" description="G2 and S phase-expressed protein 1 N-terminal" evidence="5">
    <location>
        <begin position="19"/>
        <end position="114"/>
    </location>
</feature>
<evidence type="ECO:0000256" key="4">
    <source>
        <dbReference type="ARBA" id="ARBA00023212"/>
    </source>
</evidence>
<keyword evidence="7" id="KW-1185">Reference proteome</keyword>
<dbReference type="OrthoDB" id="5990422at2759"/>